<dbReference type="PANTHER" id="PTHR35093">
    <property type="entry name" value="OUTER MEMBRANE PROTEIN NMB0088-RELATED"/>
    <property type="match status" value="1"/>
</dbReference>
<reference evidence="9" key="1">
    <citation type="submission" date="2015-07" db="EMBL/GenBank/DDBJ databases">
        <title>Genome sequencing of Sunxiuqinia dokdonensis strain SK.</title>
        <authorList>
            <person name="Ahn S."/>
            <person name="Kim B.-C."/>
        </authorList>
    </citation>
    <scope>NUCLEOTIDE SEQUENCE [LARGE SCALE GENOMIC DNA]</scope>
    <source>
        <strain evidence="9">SK</strain>
    </source>
</reference>
<proteinExistence type="inferred from homology"/>
<name>A0A0L8V309_9BACT</name>
<accession>A0A0L8V309</accession>
<dbReference type="Proteomes" id="UP000036958">
    <property type="component" value="Unassembled WGS sequence"/>
</dbReference>
<dbReference type="Gene3D" id="2.40.160.60">
    <property type="entry name" value="Outer membrane protein transport protein (OMPP1/FadL/TodX)"/>
    <property type="match status" value="1"/>
</dbReference>
<dbReference type="GO" id="GO:0015483">
    <property type="term" value="F:long-chain fatty acid transporting porin activity"/>
    <property type="evidence" value="ECO:0007669"/>
    <property type="project" value="TreeGrafter"/>
</dbReference>
<dbReference type="AlphaFoldDB" id="A0A0L8V309"/>
<sequence length="506" mass="56396">MFIKFDSAMKKIQHILVAMLLMSTTAIGQNLVDGLRYSDYRIQGTARSAAMGNAFGALGGDFTSASINPAGLGIYRSSEFVITPSFGKTSVDINYLGQTTNESKYTIGLPNVGYVTNFNDNGTQNGSMVGLSFGVGYNRLNNFNMKRMMEARDATSSMLDEFVLNADGLNVNQLSSYYERLAVDTELIYTEDDSEGLYRHDMQKFPYTDDLTNYEHHQRKSYSQKGNIDEFLISMAANFNHRFYLGATVGIHNVDFKETTSLFESDPDDNAPIFNDYTFNTYLHTTGTGFNVKLGAIYKPTDALRFGVAVHTPTFYRLHDSFDNSMYSSLNFGDGEYSALSPLGDYDYDLTTPMKAVFSAAYVIGKSAIISLDYEYVDYSTIKLDDGGNGYDFFDENQVIENAYKAVGNLHVGAEYRLSNELSLRAGYEHYPSPMNENFQSSTMDTSDAVSSAISGGLGFRQGGFFFDVAYKHAIDKNYAEVYNGSDLANFEITKDQLIMTLGFRF</sequence>
<evidence type="ECO:0000313" key="8">
    <source>
        <dbReference type="EMBL" id="KOH42607.1"/>
    </source>
</evidence>
<dbReference type="EMBL" id="LGIA01000220">
    <property type="protein sequence ID" value="KOH42607.1"/>
    <property type="molecule type" value="Genomic_DNA"/>
</dbReference>
<dbReference type="SUPFAM" id="SSF56935">
    <property type="entry name" value="Porins"/>
    <property type="match status" value="1"/>
</dbReference>
<dbReference type="Pfam" id="PF03349">
    <property type="entry name" value="Toluene_X"/>
    <property type="match status" value="1"/>
</dbReference>
<keyword evidence="6" id="KW-0472">Membrane</keyword>
<gene>
    <name evidence="8" type="ORF">NC99_45620</name>
</gene>
<evidence type="ECO:0000256" key="4">
    <source>
        <dbReference type="ARBA" id="ARBA00022692"/>
    </source>
</evidence>
<evidence type="ECO:0000313" key="9">
    <source>
        <dbReference type="Proteomes" id="UP000036958"/>
    </source>
</evidence>
<comment type="similarity">
    <text evidence="2">Belongs to the OmpP1/FadL family.</text>
</comment>
<comment type="subcellular location">
    <subcellularLocation>
        <location evidence="1">Cell outer membrane</location>
        <topology evidence="1">Multi-pass membrane protein</topology>
    </subcellularLocation>
</comment>
<evidence type="ECO:0000256" key="1">
    <source>
        <dbReference type="ARBA" id="ARBA00004571"/>
    </source>
</evidence>
<evidence type="ECO:0000256" key="7">
    <source>
        <dbReference type="ARBA" id="ARBA00023237"/>
    </source>
</evidence>
<dbReference type="STRING" id="1409788.NC99_45620"/>
<evidence type="ECO:0000256" key="5">
    <source>
        <dbReference type="ARBA" id="ARBA00022729"/>
    </source>
</evidence>
<dbReference type="InterPro" id="IPR005017">
    <property type="entry name" value="OMPP1/FadL/TodX"/>
</dbReference>
<dbReference type="GO" id="GO:0009279">
    <property type="term" value="C:cell outer membrane"/>
    <property type="evidence" value="ECO:0007669"/>
    <property type="project" value="UniProtKB-SubCell"/>
</dbReference>
<dbReference type="PANTHER" id="PTHR35093:SF8">
    <property type="entry name" value="OUTER MEMBRANE PROTEIN NMB0088-RELATED"/>
    <property type="match status" value="1"/>
</dbReference>
<keyword evidence="5" id="KW-0732">Signal</keyword>
<comment type="caution">
    <text evidence="8">The sequence shown here is derived from an EMBL/GenBank/DDBJ whole genome shotgun (WGS) entry which is preliminary data.</text>
</comment>
<evidence type="ECO:0000256" key="2">
    <source>
        <dbReference type="ARBA" id="ARBA00008163"/>
    </source>
</evidence>
<organism evidence="8 9">
    <name type="scientific">Sunxiuqinia dokdonensis</name>
    <dbReference type="NCBI Taxonomy" id="1409788"/>
    <lineage>
        <taxon>Bacteria</taxon>
        <taxon>Pseudomonadati</taxon>
        <taxon>Bacteroidota</taxon>
        <taxon>Bacteroidia</taxon>
        <taxon>Marinilabiliales</taxon>
        <taxon>Prolixibacteraceae</taxon>
        <taxon>Sunxiuqinia</taxon>
    </lineage>
</organism>
<protein>
    <submittedName>
        <fullName evidence="8">Uncharacterized protein</fullName>
    </submittedName>
</protein>
<keyword evidence="4" id="KW-0812">Transmembrane</keyword>
<evidence type="ECO:0000256" key="6">
    <source>
        <dbReference type="ARBA" id="ARBA00023136"/>
    </source>
</evidence>
<keyword evidence="9" id="KW-1185">Reference proteome</keyword>
<keyword evidence="7" id="KW-0998">Cell outer membrane</keyword>
<keyword evidence="3" id="KW-1134">Transmembrane beta strand</keyword>
<evidence type="ECO:0000256" key="3">
    <source>
        <dbReference type="ARBA" id="ARBA00022452"/>
    </source>
</evidence>